<keyword evidence="4" id="KW-1185">Reference proteome</keyword>
<reference evidence="4" key="1">
    <citation type="submission" date="2012-12" db="EMBL/GenBank/DDBJ databases">
        <authorList>
            <person name="Hellsten U."/>
            <person name="Grimwood J."/>
            <person name="Chapman J.A."/>
            <person name="Shapiro H."/>
            <person name="Aerts A."/>
            <person name="Otillar R.P."/>
            <person name="Terry A.Y."/>
            <person name="Boore J.L."/>
            <person name="Simakov O."/>
            <person name="Marletaz F."/>
            <person name="Cho S.-J."/>
            <person name="Edsinger-Gonzales E."/>
            <person name="Havlak P."/>
            <person name="Kuo D.-H."/>
            <person name="Larsson T."/>
            <person name="Lv J."/>
            <person name="Arendt D."/>
            <person name="Savage R."/>
            <person name="Osoegawa K."/>
            <person name="de Jong P."/>
            <person name="Lindberg D.R."/>
            <person name="Seaver E.C."/>
            <person name="Weisblat D.A."/>
            <person name="Putnam N.H."/>
            <person name="Grigoriev I.V."/>
            <person name="Rokhsar D.S."/>
        </authorList>
    </citation>
    <scope>NUCLEOTIDE SEQUENCE</scope>
    <source>
        <strain evidence="4">I ESC-2004</strain>
    </source>
</reference>
<evidence type="ECO:0000313" key="2">
    <source>
        <dbReference type="EMBL" id="ELT90933.1"/>
    </source>
</evidence>
<dbReference type="EMBL" id="KB310703">
    <property type="protein sequence ID" value="ELT90933.1"/>
    <property type="molecule type" value="Genomic_DNA"/>
</dbReference>
<protein>
    <recommendedName>
        <fullName evidence="1">Reverse transcriptase domain-containing protein</fullName>
    </recommendedName>
</protein>
<dbReference type="Proteomes" id="UP000014760">
    <property type="component" value="Unassembled WGS sequence"/>
</dbReference>
<reference evidence="3" key="3">
    <citation type="submission" date="2015-06" db="UniProtKB">
        <authorList>
            <consortium name="EnsemblMetazoa"/>
        </authorList>
    </citation>
    <scope>IDENTIFICATION</scope>
</reference>
<sequence>VSNHGEMYILLLDVSQAFDIVNYVRLLRTLRDRGMCPLICRFIAFSYTQQKIRVKWSECISEPFTVTNGVKQG</sequence>
<evidence type="ECO:0000259" key="1">
    <source>
        <dbReference type="PROSITE" id="PS50878"/>
    </source>
</evidence>
<dbReference type="InterPro" id="IPR000477">
    <property type="entry name" value="RT_dom"/>
</dbReference>
<organism evidence="2">
    <name type="scientific">Capitella teleta</name>
    <name type="common">Polychaete worm</name>
    <dbReference type="NCBI Taxonomy" id="283909"/>
    <lineage>
        <taxon>Eukaryota</taxon>
        <taxon>Metazoa</taxon>
        <taxon>Spiralia</taxon>
        <taxon>Lophotrochozoa</taxon>
        <taxon>Annelida</taxon>
        <taxon>Polychaeta</taxon>
        <taxon>Sedentaria</taxon>
        <taxon>Scolecida</taxon>
        <taxon>Capitellidae</taxon>
        <taxon>Capitella</taxon>
    </lineage>
</organism>
<feature type="non-terminal residue" evidence="2">
    <location>
        <position position="1"/>
    </location>
</feature>
<dbReference type="EnsemblMetazoa" id="CapteT30842">
    <property type="protein sequence ID" value="CapteP30842"/>
    <property type="gene ID" value="CapteG30842"/>
</dbReference>
<dbReference type="EMBL" id="AMQN01031509">
    <property type="status" value="NOT_ANNOTATED_CDS"/>
    <property type="molecule type" value="Genomic_DNA"/>
</dbReference>
<name>R7TB27_CAPTE</name>
<dbReference type="OrthoDB" id="10014409at2759"/>
<feature type="domain" description="Reverse transcriptase" evidence="1">
    <location>
        <begin position="1"/>
        <end position="73"/>
    </location>
</feature>
<dbReference type="HOGENOM" id="CLU_197204_0_0_1"/>
<dbReference type="AlphaFoldDB" id="R7TB27"/>
<gene>
    <name evidence="2" type="ORF">CAPTEDRAFT_30842</name>
</gene>
<proteinExistence type="predicted"/>
<reference evidence="2 4" key="2">
    <citation type="journal article" date="2013" name="Nature">
        <title>Insights into bilaterian evolution from three spiralian genomes.</title>
        <authorList>
            <person name="Simakov O."/>
            <person name="Marletaz F."/>
            <person name="Cho S.J."/>
            <person name="Edsinger-Gonzales E."/>
            <person name="Havlak P."/>
            <person name="Hellsten U."/>
            <person name="Kuo D.H."/>
            <person name="Larsson T."/>
            <person name="Lv J."/>
            <person name="Arendt D."/>
            <person name="Savage R."/>
            <person name="Osoegawa K."/>
            <person name="de Jong P."/>
            <person name="Grimwood J."/>
            <person name="Chapman J.A."/>
            <person name="Shapiro H."/>
            <person name="Aerts A."/>
            <person name="Otillar R.P."/>
            <person name="Terry A.Y."/>
            <person name="Boore J.L."/>
            <person name="Grigoriev I.V."/>
            <person name="Lindberg D.R."/>
            <person name="Seaver E.C."/>
            <person name="Weisblat D.A."/>
            <person name="Putnam N.H."/>
            <person name="Rokhsar D.S."/>
        </authorList>
    </citation>
    <scope>NUCLEOTIDE SEQUENCE</scope>
    <source>
        <strain evidence="2 4">I ESC-2004</strain>
    </source>
</reference>
<evidence type="ECO:0000313" key="4">
    <source>
        <dbReference type="Proteomes" id="UP000014760"/>
    </source>
</evidence>
<dbReference type="PROSITE" id="PS50878">
    <property type="entry name" value="RT_POL"/>
    <property type="match status" value="1"/>
</dbReference>
<feature type="non-terminal residue" evidence="2">
    <location>
        <position position="73"/>
    </location>
</feature>
<evidence type="ECO:0000313" key="3">
    <source>
        <dbReference type="EnsemblMetazoa" id="CapteP30842"/>
    </source>
</evidence>
<accession>R7TB27</accession>